<dbReference type="STRING" id="445710.ATSB10_37620"/>
<dbReference type="OrthoDB" id="7838801at2"/>
<dbReference type="InterPro" id="IPR011324">
    <property type="entry name" value="Cytotoxic_necrot_fac-like_cat"/>
</dbReference>
<dbReference type="Gene3D" id="3.30.1330.200">
    <property type="match status" value="1"/>
</dbReference>
<dbReference type="SUPFAM" id="SSF64438">
    <property type="entry name" value="CNF1/YfiH-like putative cysteine hydrolases"/>
    <property type="match status" value="1"/>
</dbReference>
<dbReference type="GO" id="GO:0050568">
    <property type="term" value="F:protein-glutamine glutaminase activity"/>
    <property type="evidence" value="ECO:0007669"/>
    <property type="project" value="UniProtKB-EC"/>
</dbReference>
<dbReference type="PATRIC" id="fig|445710.3.peg.3760"/>
<proteinExistence type="predicted"/>
<dbReference type="GO" id="GO:0006935">
    <property type="term" value="P:chemotaxis"/>
    <property type="evidence" value="ECO:0007669"/>
    <property type="project" value="UniProtKB-KW"/>
</dbReference>
<dbReference type="EMBL" id="CP014841">
    <property type="protein sequence ID" value="AND71216.1"/>
    <property type="molecule type" value="Genomic_DNA"/>
</dbReference>
<dbReference type="Pfam" id="PF03975">
    <property type="entry name" value="CheD"/>
    <property type="match status" value="1"/>
</dbReference>
<accession>A0A160N521</accession>
<dbReference type="AlphaFoldDB" id="A0A160N521"/>
<sequence>MNGCDVHVKMCEMRAGHGHEILRTTLGSCVGIGLLWHQRERCALAHCLLPEPPSGQGQPSAKYVTDTLPALLRLIGAEPADYGQLEAVVAGGACMVRHDRPAPYGLIGEQNTQMAQRLLARAGIRVVHTDTGGTHGRQLSIDCRTRQYSVRTFERID</sequence>
<organism evidence="3 4">
    <name type="scientific">Dyella thiooxydans</name>
    <dbReference type="NCBI Taxonomy" id="445710"/>
    <lineage>
        <taxon>Bacteria</taxon>
        <taxon>Pseudomonadati</taxon>
        <taxon>Pseudomonadota</taxon>
        <taxon>Gammaproteobacteria</taxon>
        <taxon>Lysobacterales</taxon>
        <taxon>Rhodanobacteraceae</taxon>
        <taxon>Dyella</taxon>
    </lineage>
</organism>
<keyword evidence="2 3" id="KW-0378">Hydrolase</keyword>
<dbReference type="CDD" id="cd16352">
    <property type="entry name" value="CheD"/>
    <property type="match status" value="1"/>
</dbReference>
<name>A0A160N521_9GAMM</name>
<dbReference type="InterPro" id="IPR005659">
    <property type="entry name" value="Chemorcpt_Glu_NH3ase_CheD"/>
</dbReference>
<keyword evidence="1" id="KW-0145">Chemotaxis</keyword>
<dbReference type="PANTHER" id="PTHR35147">
    <property type="entry name" value="CHEMORECEPTOR GLUTAMINE DEAMIDASE CHED-RELATED"/>
    <property type="match status" value="1"/>
</dbReference>
<evidence type="ECO:0000256" key="2">
    <source>
        <dbReference type="ARBA" id="ARBA00022801"/>
    </source>
</evidence>
<dbReference type="RefSeq" id="WP_063674151.1">
    <property type="nucleotide sequence ID" value="NZ_CP014841.1"/>
</dbReference>
<dbReference type="Proteomes" id="UP000077255">
    <property type="component" value="Chromosome"/>
</dbReference>
<reference evidence="3 4" key="1">
    <citation type="submission" date="2016-02" db="EMBL/GenBank/DDBJ databases">
        <title>Complete genome sequencing and analysis of ATSB10, Dyella thiooxydans isolated from rhizosphere soil of sunflower (Helianthus annuus L.).</title>
        <authorList>
            <person name="Lee Y."/>
            <person name="Hwangbo K."/>
            <person name="Chung H."/>
            <person name="Yoo J."/>
            <person name="Kim K.Y."/>
            <person name="Sa T.M."/>
            <person name="Um Y."/>
            <person name="Madhaiyan M."/>
        </authorList>
    </citation>
    <scope>NUCLEOTIDE SEQUENCE [LARGE SCALE GENOMIC DNA]</scope>
    <source>
        <strain evidence="3 4">ATSB10</strain>
    </source>
</reference>
<dbReference type="KEGG" id="dtx:ATSB10_37620"/>
<dbReference type="InterPro" id="IPR038592">
    <property type="entry name" value="CheD-like_sf"/>
</dbReference>
<protein>
    <submittedName>
        <fullName evidence="3">Protein-glutamine glutaminase</fullName>
        <ecNumber evidence="3">3.5.1.44</ecNumber>
    </submittedName>
</protein>
<gene>
    <name evidence="3" type="ORF">ATSB10_37620</name>
</gene>
<keyword evidence="4" id="KW-1185">Reference proteome</keyword>
<dbReference type="PANTHER" id="PTHR35147:SF1">
    <property type="entry name" value="CHEMORECEPTOR GLUTAMINE DEAMIDASE CHED-RELATED"/>
    <property type="match status" value="1"/>
</dbReference>
<evidence type="ECO:0000256" key="1">
    <source>
        <dbReference type="ARBA" id="ARBA00022500"/>
    </source>
</evidence>
<dbReference type="EC" id="3.5.1.44" evidence="3"/>
<evidence type="ECO:0000313" key="4">
    <source>
        <dbReference type="Proteomes" id="UP000077255"/>
    </source>
</evidence>
<evidence type="ECO:0000313" key="3">
    <source>
        <dbReference type="EMBL" id="AND71216.1"/>
    </source>
</evidence>